<feature type="transmembrane region" description="Helical" evidence="1">
    <location>
        <begin position="181"/>
        <end position="198"/>
    </location>
</feature>
<dbReference type="GO" id="GO:0071111">
    <property type="term" value="F:cyclic-guanylate-specific phosphodiesterase activity"/>
    <property type="evidence" value="ECO:0007669"/>
    <property type="project" value="InterPro"/>
</dbReference>
<evidence type="ECO:0000259" key="2">
    <source>
        <dbReference type="PROSITE" id="PS50883"/>
    </source>
</evidence>
<feature type="transmembrane region" description="Helical" evidence="1">
    <location>
        <begin position="152"/>
        <end position="172"/>
    </location>
</feature>
<name>A0A285RBY7_9FIRM</name>
<dbReference type="Proteomes" id="UP000219563">
    <property type="component" value="Unassembled WGS sequence"/>
</dbReference>
<keyword evidence="1" id="KW-0472">Membrane</keyword>
<organism evidence="3 4">
    <name type="scientific">Pseudobutyrivibrio ruminis DSM 9787</name>
    <dbReference type="NCBI Taxonomy" id="1123011"/>
    <lineage>
        <taxon>Bacteria</taxon>
        <taxon>Bacillati</taxon>
        <taxon>Bacillota</taxon>
        <taxon>Clostridia</taxon>
        <taxon>Lachnospirales</taxon>
        <taxon>Lachnospiraceae</taxon>
        <taxon>Pseudobutyrivibrio</taxon>
    </lineage>
</organism>
<feature type="transmembrane region" description="Helical" evidence="1">
    <location>
        <begin position="113"/>
        <end position="132"/>
    </location>
</feature>
<sequence length="635" mass="73549">MIIIRNQFHIAFYAAALAISISILLFTLLQKRTDKSQNRWFLCLLLIITLNSISEISTAVFEIIGNESDYNHFMLLASQNSYFILHTALCPALYNYVCSVTGKNRRREFARGMLLQVPFFITEFLAILNPVFNWVFYYDENLVFHRNNAELVIYWAAIFYFILSIFEILFAWKAVTKRKSIALIYFFFITFAGVYIQYKFIDIKFELLAEALALMGVMLAIESEDNRIDADTHIYNRLALQADLNNILTMNEKATIIFIKILNAKTLERITRSSNYDLLTTECAEFLKTLVPRYKIYHPIKETFIIICDKNDYKHIDNLTNAITNRFNNVWNIAEASIKLNAIVLKADTSNELCSVDDIMYISDSIIPSTIAAENIMDWILRRSEIEQAIKRNIINDNLEVYYQPTVYLDDYRIHGAEALLRMQDNTIGYISPEEFIPIAEQIGLVEHMDDFVLREVCRFIKYDIEPKDNIDCINVNLSVIQCLSPGFFEHIKGIVDEYGIDHSMINFEITETVGAEDYDVLSIVAHNLKAAGFSISMDDYGTGYSNMEGIFSLDFDVIKIDKTILWNAENDKRGKVILENTVKMIHDLDCKVLIEGVESEKHLNMLKKLNVDYLQGFYFAKPMPKSQFIEYLRK</sequence>
<evidence type="ECO:0000313" key="3">
    <source>
        <dbReference type="EMBL" id="SOB91414.1"/>
    </source>
</evidence>
<keyword evidence="1" id="KW-0812">Transmembrane</keyword>
<dbReference type="CDD" id="cd01948">
    <property type="entry name" value="EAL"/>
    <property type="match status" value="1"/>
</dbReference>
<dbReference type="InterPro" id="IPR043128">
    <property type="entry name" value="Rev_trsase/Diguanyl_cyclase"/>
</dbReference>
<evidence type="ECO:0000313" key="4">
    <source>
        <dbReference type="Proteomes" id="UP000219563"/>
    </source>
</evidence>
<dbReference type="AlphaFoldDB" id="A0A285RBY7"/>
<proteinExistence type="predicted"/>
<dbReference type="InterPro" id="IPR035919">
    <property type="entry name" value="EAL_sf"/>
</dbReference>
<feature type="transmembrane region" description="Helical" evidence="1">
    <location>
        <begin position="81"/>
        <end position="101"/>
    </location>
</feature>
<dbReference type="PANTHER" id="PTHR33121">
    <property type="entry name" value="CYCLIC DI-GMP PHOSPHODIESTERASE PDEF"/>
    <property type="match status" value="1"/>
</dbReference>
<dbReference type="RefSeq" id="WP_097075489.1">
    <property type="nucleotide sequence ID" value="NZ_OBMR01000002.1"/>
</dbReference>
<dbReference type="PROSITE" id="PS50883">
    <property type="entry name" value="EAL"/>
    <property type="match status" value="1"/>
</dbReference>
<feature type="transmembrane region" description="Helical" evidence="1">
    <location>
        <begin position="41"/>
        <end position="61"/>
    </location>
</feature>
<feature type="transmembrane region" description="Helical" evidence="1">
    <location>
        <begin position="12"/>
        <end position="29"/>
    </location>
</feature>
<dbReference type="InterPro" id="IPR001633">
    <property type="entry name" value="EAL_dom"/>
</dbReference>
<accession>A0A285RBY7</accession>
<reference evidence="3 4" key="1">
    <citation type="submission" date="2017-08" db="EMBL/GenBank/DDBJ databases">
        <authorList>
            <person name="de Groot N.N."/>
        </authorList>
    </citation>
    <scope>NUCLEOTIDE SEQUENCE [LARGE SCALE GENOMIC DNA]</scope>
    <source>
        <strain evidence="3 4">DSM 9787</strain>
    </source>
</reference>
<dbReference type="Gene3D" id="3.20.20.450">
    <property type="entry name" value="EAL domain"/>
    <property type="match status" value="1"/>
</dbReference>
<dbReference type="SMART" id="SM00052">
    <property type="entry name" value="EAL"/>
    <property type="match status" value="1"/>
</dbReference>
<dbReference type="EMBL" id="OBMR01000002">
    <property type="protein sequence ID" value="SOB91414.1"/>
    <property type="molecule type" value="Genomic_DNA"/>
</dbReference>
<evidence type="ECO:0000256" key="1">
    <source>
        <dbReference type="SAM" id="Phobius"/>
    </source>
</evidence>
<dbReference type="SUPFAM" id="SSF141868">
    <property type="entry name" value="EAL domain-like"/>
    <property type="match status" value="1"/>
</dbReference>
<dbReference type="Gene3D" id="3.30.70.270">
    <property type="match status" value="1"/>
</dbReference>
<gene>
    <name evidence="3" type="ORF">SAMN02910411_0750</name>
</gene>
<dbReference type="PANTHER" id="PTHR33121:SF79">
    <property type="entry name" value="CYCLIC DI-GMP PHOSPHODIESTERASE PDED-RELATED"/>
    <property type="match status" value="1"/>
</dbReference>
<feature type="domain" description="EAL" evidence="2">
    <location>
        <begin position="383"/>
        <end position="635"/>
    </location>
</feature>
<dbReference type="Pfam" id="PF00563">
    <property type="entry name" value="EAL"/>
    <property type="match status" value="1"/>
</dbReference>
<keyword evidence="1" id="KW-1133">Transmembrane helix</keyword>
<protein>
    <submittedName>
        <fullName evidence="3">EAL domain, c-di-GMP-specific phosphodiesterase class I (Or its enzymatically inactive variant)</fullName>
    </submittedName>
</protein>
<dbReference type="InterPro" id="IPR050706">
    <property type="entry name" value="Cyclic-di-GMP_PDE-like"/>
</dbReference>